<evidence type="ECO:0000256" key="6">
    <source>
        <dbReference type="ARBA" id="ARBA00023268"/>
    </source>
</evidence>
<dbReference type="InterPro" id="IPR043519">
    <property type="entry name" value="NT_sf"/>
</dbReference>
<evidence type="ECO:0000256" key="5">
    <source>
        <dbReference type="ARBA" id="ARBA00022842"/>
    </source>
</evidence>
<feature type="domain" description="PII-uridylyltransferase/Glutamine-synthetase adenylyltransferase" evidence="9">
    <location>
        <begin position="289"/>
        <end position="427"/>
    </location>
</feature>
<keyword evidence="2 7" id="KW-0548">Nucleotidyltransferase</keyword>
<dbReference type="NCBIfam" id="NF008292">
    <property type="entry name" value="PRK11072.1"/>
    <property type="match status" value="1"/>
</dbReference>
<accession>A0ABV7WLN4</accession>
<reference evidence="11" key="1">
    <citation type="journal article" date="2019" name="Int. J. Syst. Evol. Microbiol.">
        <title>The Global Catalogue of Microorganisms (GCM) 10K type strain sequencing project: providing services to taxonomists for standard genome sequencing and annotation.</title>
        <authorList>
            <consortium name="The Broad Institute Genomics Platform"/>
            <consortium name="The Broad Institute Genome Sequencing Center for Infectious Disease"/>
            <person name="Wu L."/>
            <person name="Ma J."/>
        </authorList>
    </citation>
    <scope>NUCLEOTIDE SEQUENCE [LARGE SCALE GENOMIC DNA]</scope>
    <source>
        <strain evidence="11">CECT 8288</strain>
    </source>
</reference>
<dbReference type="EMBL" id="JBHRYN010000003">
    <property type="protein sequence ID" value="MFC3700131.1"/>
    <property type="molecule type" value="Genomic_DNA"/>
</dbReference>
<comment type="function">
    <text evidence="7">Involved in the regulation of glutamine synthetase GlnA, a key enzyme in the process to assimilate ammonia. When cellular nitrogen levels are high, the C-terminal adenylyl transferase (AT) inactivates GlnA by covalent transfer of an adenylyl group from ATP to specific tyrosine residue of GlnA, thus reducing its activity. Conversely, when nitrogen levels are low, the N-terminal adenylyl removase (AR) activates GlnA by removing the adenylyl group by phosphorolysis, increasing its activity. The regulatory region of GlnE binds the signal transduction protein PII (GlnB) which indicates the nitrogen status of the cell.</text>
</comment>
<dbReference type="Pfam" id="PF03710">
    <property type="entry name" value="GlnE"/>
    <property type="match status" value="2"/>
</dbReference>
<feature type="region of interest" description="Adenylyl transferase" evidence="7">
    <location>
        <begin position="437"/>
        <end position="934"/>
    </location>
</feature>
<dbReference type="PANTHER" id="PTHR30621">
    <property type="entry name" value="GLUTAMINE SYNTHETASE ADENYLYLTRANSFERASE"/>
    <property type="match status" value="1"/>
</dbReference>
<evidence type="ECO:0000313" key="10">
    <source>
        <dbReference type="EMBL" id="MFC3700131.1"/>
    </source>
</evidence>
<dbReference type="Proteomes" id="UP001595710">
    <property type="component" value="Unassembled WGS sequence"/>
</dbReference>
<dbReference type="Gene3D" id="1.20.120.330">
    <property type="entry name" value="Nucleotidyltransferases domain 2"/>
    <property type="match status" value="2"/>
</dbReference>
<dbReference type="PANTHER" id="PTHR30621:SF0">
    <property type="entry name" value="BIFUNCTIONAL GLUTAMINE SYNTHETASE ADENYLYLTRANSFERASE_ADENYLYL-REMOVING ENZYME"/>
    <property type="match status" value="1"/>
</dbReference>
<evidence type="ECO:0000256" key="1">
    <source>
        <dbReference type="ARBA" id="ARBA00022679"/>
    </source>
</evidence>
<dbReference type="Gene3D" id="1.20.120.1510">
    <property type="match status" value="1"/>
</dbReference>
<dbReference type="InterPro" id="IPR005190">
    <property type="entry name" value="GlnE_rpt_dom"/>
</dbReference>
<dbReference type="CDD" id="cd05401">
    <property type="entry name" value="NT_GlnE_GlnD_like"/>
    <property type="match status" value="2"/>
</dbReference>
<keyword evidence="4 7" id="KW-0067">ATP-binding</keyword>
<comment type="similarity">
    <text evidence="7">Belongs to the GlnE family.</text>
</comment>
<keyword evidence="11" id="KW-1185">Reference proteome</keyword>
<dbReference type="Gene3D" id="3.30.460.10">
    <property type="entry name" value="Beta Polymerase, domain 2"/>
    <property type="match status" value="2"/>
</dbReference>
<dbReference type="InterPro" id="IPR013546">
    <property type="entry name" value="PII_UdlTrfase/GS_AdlTrfase"/>
</dbReference>
<dbReference type="HAMAP" id="MF_00802">
    <property type="entry name" value="GlnE"/>
    <property type="match status" value="1"/>
</dbReference>
<sequence>MDKQLAKALQAMKSLDQYIQCDHSDAADRLLMASPWLCDWLKKQPDWNRELEFFKQETDANAELEALANQWTLDNEPSVMHDLRVWRNRHMARLMARDALQLSTVRETAKQVSDLADSALQFAVWWAEQFWQLKTGAPAVCPFSGESQRLHVIAMGKHGAQELNLSSDIDLIFAYPCEGETSNGTPHEQYFTRVGRKVIQLLDARTADGFVFRVDMRLRPWGQSGALASNFKALNNYYLQQGRFWERFAMVKARAVTGTAESKYELEQLLSPFVYRRYVDFQAVGALRELKVKIQQEVRRQNLGRNIKLGKGGIREVEFIAQVFQLVRGGQDESLQTRGTWSALTQIAALELLPNEVVNQLINAYDFLRDLEHKIQALRDEQTQMLPTDDSDLERLAANMNEPSVEALLGKLEQVRSSVNVHFSNLIAEEEPVNKISSIGPFVEAWQSKASLTSLKCTPELTDLIMQFSEHPTIQKLTDESLQNLDNFMPILWYELSQFSDGDRRFTIIRPILEAILRRSSYFVLLSENPQAIRELVKLAPLSSWITKQFKENPFLLDELTDLKSLYQLPRQTELHDEIQQLMLRVPEDDLERQMEVLRHFHHARILRAAACEVTNQLPLMKISDYLAWVAEVVVDQALAIVWRQMIAKHGRPLQTNGDWCDFPFGVIAYGKMGGLEISYESDLDLVFIHDADTNGQTEGPSVIENVVFMARLGQKLIHMLSSNTPSGMLYEVDTRLRPSGSSGLLVTSLPSFEKYQRNDAWTWEHQALVRARFIAGDRNLKQKFNALRRDIVCSKRDLPVLKKDIVEMRAKMSSHLSTKSELEGRCFDIKHDAGGIVDLEFIVQYLVLAYANEYPELAKWSDNVRCIEALAKHGLITEGEKGDWMEAYLALRQEVHYAILQNENRQRLIEELPETFVKATQTIVNIWQDKIIH</sequence>
<evidence type="ECO:0000256" key="7">
    <source>
        <dbReference type="HAMAP-Rule" id="MF_00802"/>
    </source>
</evidence>
<evidence type="ECO:0000259" key="8">
    <source>
        <dbReference type="Pfam" id="PF03710"/>
    </source>
</evidence>
<comment type="catalytic activity">
    <reaction evidence="7">
        <text>[glutamine synthetase]-L-tyrosine + ATP = [glutamine synthetase]-O(4)-(5'-adenylyl)-L-tyrosine + diphosphate</text>
        <dbReference type="Rhea" id="RHEA:18589"/>
        <dbReference type="Rhea" id="RHEA-COMP:10660"/>
        <dbReference type="Rhea" id="RHEA-COMP:10661"/>
        <dbReference type="ChEBI" id="CHEBI:30616"/>
        <dbReference type="ChEBI" id="CHEBI:33019"/>
        <dbReference type="ChEBI" id="CHEBI:46858"/>
        <dbReference type="ChEBI" id="CHEBI:83624"/>
        <dbReference type="EC" id="2.7.7.42"/>
    </reaction>
</comment>
<dbReference type="GO" id="GO:0008882">
    <property type="term" value="F:[glutamate-ammonia-ligase] adenylyltransferase activity"/>
    <property type="evidence" value="ECO:0007669"/>
    <property type="project" value="UniProtKB-EC"/>
</dbReference>
<protein>
    <recommendedName>
        <fullName evidence="7">Bifunctional glutamine synthetase adenylyltransferase/adenylyl-removing enzyme</fullName>
    </recommendedName>
    <alternativeName>
        <fullName evidence="7">ATP:glutamine synthetase adenylyltransferase</fullName>
    </alternativeName>
    <alternativeName>
        <fullName evidence="7">ATase</fullName>
    </alternativeName>
    <domain>
        <recommendedName>
            <fullName evidence="7">Glutamine synthetase adenylyl-L-tyrosine phosphorylase</fullName>
            <ecNumber evidence="7">2.7.7.89</ecNumber>
        </recommendedName>
        <alternativeName>
            <fullName evidence="7">Adenylyl removase</fullName>
            <shortName evidence="7">AR</shortName>
            <shortName evidence="7">AT-N</shortName>
        </alternativeName>
    </domain>
    <domain>
        <recommendedName>
            <fullName evidence="7">Glutamine synthetase adenylyl transferase</fullName>
            <ecNumber evidence="7">2.7.7.42</ecNumber>
        </recommendedName>
        <alternativeName>
            <fullName evidence="7">Adenylyl transferase</fullName>
            <shortName evidence="7">AT</shortName>
            <shortName evidence="7">AT-C</shortName>
        </alternativeName>
    </domain>
</protein>
<evidence type="ECO:0000256" key="3">
    <source>
        <dbReference type="ARBA" id="ARBA00022741"/>
    </source>
</evidence>
<evidence type="ECO:0000256" key="4">
    <source>
        <dbReference type="ARBA" id="ARBA00022840"/>
    </source>
</evidence>
<name>A0ABV7WLN4_9GAMM</name>
<dbReference type="SUPFAM" id="SSF81301">
    <property type="entry name" value="Nucleotidyltransferase"/>
    <property type="match status" value="2"/>
</dbReference>
<keyword evidence="5 7" id="KW-0460">Magnesium</keyword>
<comment type="catalytic activity">
    <reaction evidence="7">
        <text>[glutamine synthetase]-O(4)-(5'-adenylyl)-L-tyrosine + phosphate = [glutamine synthetase]-L-tyrosine + ADP</text>
        <dbReference type="Rhea" id="RHEA:43716"/>
        <dbReference type="Rhea" id="RHEA-COMP:10660"/>
        <dbReference type="Rhea" id="RHEA-COMP:10661"/>
        <dbReference type="ChEBI" id="CHEBI:43474"/>
        <dbReference type="ChEBI" id="CHEBI:46858"/>
        <dbReference type="ChEBI" id="CHEBI:83624"/>
        <dbReference type="ChEBI" id="CHEBI:456216"/>
        <dbReference type="EC" id="2.7.7.89"/>
    </reaction>
</comment>
<keyword evidence="6 7" id="KW-0511">Multifunctional enzyme</keyword>
<evidence type="ECO:0000256" key="2">
    <source>
        <dbReference type="ARBA" id="ARBA00022695"/>
    </source>
</evidence>
<evidence type="ECO:0000313" key="11">
    <source>
        <dbReference type="Proteomes" id="UP001595710"/>
    </source>
</evidence>
<keyword evidence="3 7" id="KW-0547">Nucleotide-binding</keyword>
<evidence type="ECO:0000259" key="9">
    <source>
        <dbReference type="Pfam" id="PF08335"/>
    </source>
</evidence>
<comment type="cofactor">
    <cofactor evidence="7">
        <name>Mg(2+)</name>
        <dbReference type="ChEBI" id="CHEBI:18420"/>
    </cofactor>
</comment>
<proteinExistence type="inferred from homology"/>
<dbReference type="EC" id="2.7.7.42" evidence="7"/>
<dbReference type="GO" id="GO:0047388">
    <property type="term" value="F:[glutamine synthetase]-adenylyl-L-tyrosine phosphorylase activity"/>
    <property type="evidence" value="ECO:0007669"/>
    <property type="project" value="UniProtKB-EC"/>
</dbReference>
<organism evidence="10 11">
    <name type="scientific">Reinekea marina</name>
    <dbReference type="NCBI Taxonomy" id="1310421"/>
    <lineage>
        <taxon>Bacteria</taxon>
        <taxon>Pseudomonadati</taxon>
        <taxon>Pseudomonadota</taxon>
        <taxon>Gammaproteobacteria</taxon>
        <taxon>Oceanospirillales</taxon>
        <taxon>Saccharospirillaceae</taxon>
        <taxon>Reinekea</taxon>
    </lineage>
</organism>
<gene>
    <name evidence="7 10" type="primary">glnE</name>
    <name evidence="10" type="ORF">ACFOND_00650</name>
</gene>
<dbReference type="InterPro" id="IPR023057">
    <property type="entry name" value="GlnE"/>
</dbReference>
<keyword evidence="10" id="KW-0436">Ligase</keyword>
<comment type="caution">
    <text evidence="10">The sequence shown here is derived from an EMBL/GenBank/DDBJ whole genome shotgun (WGS) entry which is preliminary data.</text>
</comment>
<dbReference type="GO" id="GO:0016874">
    <property type="term" value="F:ligase activity"/>
    <property type="evidence" value="ECO:0007669"/>
    <property type="project" value="UniProtKB-KW"/>
</dbReference>
<keyword evidence="1 7" id="KW-0808">Transferase</keyword>
<feature type="domain" description="Glutamate-ammonia ligase adenylyltransferase repeated" evidence="8">
    <location>
        <begin position="29"/>
        <end position="267"/>
    </location>
</feature>
<feature type="domain" description="PII-uridylyltransferase/Glutamine-synthetase adenylyltransferase" evidence="9">
    <location>
        <begin position="809"/>
        <end position="912"/>
    </location>
</feature>
<dbReference type="Pfam" id="PF08335">
    <property type="entry name" value="GlnD_UR_UTase"/>
    <property type="match status" value="2"/>
</dbReference>
<dbReference type="SUPFAM" id="SSF81593">
    <property type="entry name" value="Nucleotidyltransferase substrate binding subunit/domain"/>
    <property type="match status" value="2"/>
</dbReference>
<feature type="region of interest" description="Adenylyl removase" evidence="7">
    <location>
        <begin position="1"/>
        <end position="431"/>
    </location>
</feature>
<feature type="domain" description="Glutamate-ammonia ligase adenylyltransferase repeated" evidence="8">
    <location>
        <begin position="535"/>
        <end position="786"/>
    </location>
</feature>
<dbReference type="RefSeq" id="WP_290280859.1">
    <property type="nucleotide sequence ID" value="NZ_JAUFQI010000001.1"/>
</dbReference>
<dbReference type="EC" id="2.7.7.89" evidence="7"/>